<reference evidence="10 11" key="1">
    <citation type="submission" date="2014-10" db="EMBL/GenBank/DDBJ databases">
        <title>Genome sequence of a Xanthomonas strain that is pathogenic on beans.</title>
        <authorList>
            <person name="Aritua V."/>
            <person name="Sapp M."/>
            <person name="Harrison J."/>
            <person name="Smith J."/>
            <person name="Studholme D."/>
        </authorList>
    </citation>
    <scope>NUCLEOTIDE SEQUENCE [LARGE SCALE GENOMIC DNA]</scope>
    <source>
        <strain evidence="10 11">Nyagatare</strain>
    </source>
</reference>
<proteinExistence type="predicted"/>
<feature type="binding site" evidence="7">
    <location>
        <position position="505"/>
    </location>
    <ligand>
        <name>Ca(2+)</name>
        <dbReference type="ChEBI" id="CHEBI:29108"/>
    </ligand>
</feature>
<dbReference type="RefSeq" id="WP_047697965.1">
    <property type="nucleotide sequence ID" value="NZ_KN265546.1"/>
</dbReference>
<protein>
    <submittedName>
        <fullName evidence="10">Peptidase S53</fullName>
    </submittedName>
</protein>
<dbReference type="InterPro" id="IPR030400">
    <property type="entry name" value="Sedolisin_dom"/>
</dbReference>
<evidence type="ECO:0000313" key="11">
    <source>
        <dbReference type="Proteomes" id="UP000029879"/>
    </source>
</evidence>
<dbReference type="EMBL" id="JRQI01000109">
    <property type="protein sequence ID" value="KGK55909.1"/>
    <property type="molecule type" value="Genomic_DNA"/>
</dbReference>
<dbReference type="CDD" id="cd11377">
    <property type="entry name" value="Pro-peptidase_S53"/>
    <property type="match status" value="1"/>
</dbReference>
<dbReference type="CDD" id="cd04056">
    <property type="entry name" value="Peptidases_S53"/>
    <property type="match status" value="1"/>
</dbReference>
<feature type="domain" description="Peptidase S53" evidence="9">
    <location>
        <begin position="188"/>
        <end position="525"/>
    </location>
</feature>
<evidence type="ECO:0000256" key="1">
    <source>
        <dbReference type="ARBA" id="ARBA00022670"/>
    </source>
</evidence>
<feature type="binding site" evidence="7">
    <location>
        <position position="503"/>
    </location>
    <ligand>
        <name>Ca(2+)</name>
        <dbReference type="ChEBI" id="CHEBI:29108"/>
    </ligand>
</feature>
<dbReference type="PROSITE" id="PS51695">
    <property type="entry name" value="SEDOLISIN"/>
    <property type="match status" value="1"/>
</dbReference>
<evidence type="ECO:0000256" key="4">
    <source>
        <dbReference type="ARBA" id="ARBA00022825"/>
    </source>
</evidence>
<keyword evidence="3 7" id="KW-0378">Hydrolase</keyword>
<dbReference type="SUPFAM" id="SSF54897">
    <property type="entry name" value="Protease propeptides/inhibitors"/>
    <property type="match status" value="1"/>
</dbReference>
<dbReference type="GO" id="GO:0004252">
    <property type="term" value="F:serine-type endopeptidase activity"/>
    <property type="evidence" value="ECO:0007669"/>
    <property type="project" value="UniProtKB-UniRule"/>
</dbReference>
<feature type="region of interest" description="Disordered" evidence="8">
    <location>
        <begin position="156"/>
        <end position="177"/>
    </location>
</feature>
<dbReference type="GO" id="GO:0006508">
    <property type="term" value="P:proteolysis"/>
    <property type="evidence" value="ECO:0007669"/>
    <property type="project" value="UniProtKB-KW"/>
</dbReference>
<accession>A0AB34P382</accession>
<evidence type="ECO:0000256" key="5">
    <source>
        <dbReference type="ARBA" id="ARBA00022837"/>
    </source>
</evidence>
<feature type="active site" description="Charge relay system" evidence="7">
    <location>
        <position position="452"/>
    </location>
</feature>
<keyword evidence="4 7" id="KW-0720">Serine protease</keyword>
<sequence>MHTILPGSERQPVPATLQAGPPPGDERLRVLLVLRMPALNAAAEVLLQLQAGTLPVAFSREEFSARFAASQADLQAVAQFAASYGLRVERAHADSGNVILEGSVQQCEAAFQVSLREYVDGAMRYRGRTGPVSIPQTLDGIVTGVLGLDARPQAQTLPAAPTPVPTRAAPQAPTPPVAPAEGDAPIMQYTPPQLAQLYGFPEHDGHGQCIGIIVLGGGYTRAQMQTYFAQLRLPMPTLVDVVLPGADNVAGTGTDDADVEAQMDIQIAGAIAPGAKLVIYFAPNTDNGFLEAINAAIHDAEHAPGVIGISWGFTEAQWTPQSRQAYDCAFQAAALLGITVCIAAGDDGASDGQPGLNVCFPASSPFVLACGGTRLQVTADSADEQAWANGGGGQSKFFARPAWQKDLRLTDAQHQSRQLRMRGVPDVAANADAQTGYYLLINGQPAVMGGTSAAAPLWAALLARIYGANGMRPHFVLPRLYGRPDAFRDIVAGDNAGFRASTGWDANTGLGVPDGARLTDALRPDRERRG</sequence>
<dbReference type="GO" id="GO:0046872">
    <property type="term" value="F:metal ion binding"/>
    <property type="evidence" value="ECO:0007669"/>
    <property type="project" value="UniProtKB-UniRule"/>
</dbReference>
<feature type="active site" description="Charge relay system" evidence="7">
    <location>
        <position position="264"/>
    </location>
</feature>
<gene>
    <name evidence="10" type="ORF">NC00_20530</name>
</gene>
<dbReference type="InterPro" id="IPR015366">
    <property type="entry name" value="S53_propep"/>
</dbReference>
<dbReference type="AlphaFoldDB" id="A0AB34P382"/>
<dbReference type="Proteomes" id="UP000029879">
    <property type="component" value="Unassembled WGS sequence"/>
</dbReference>
<evidence type="ECO:0000256" key="8">
    <source>
        <dbReference type="SAM" id="MobiDB-lite"/>
    </source>
</evidence>
<keyword evidence="1 7" id="KW-0645">Protease</keyword>
<evidence type="ECO:0000256" key="6">
    <source>
        <dbReference type="ARBA" id="ARBA00023145"/>
    </source>
</evidence>
<dbReference type="PANTHER" id="PTHR14218:SF15">
    <property type="entry name" value="TRIPEPTIDYL-PEPTIDASE 1"/>
    <property type="match status" value="1"/>
</dbReference>
<name>A0AB34P382_9XANT</name>
<keyword evidence="6" id="KW-0865">Zymogen</keyword>
<comment type="cofactor">
    <cofactor evidence="7">
        <name>Ca(2+)</name>
        <dbReference type="ChEBI" id="CHEBI:29108"/>
    </cofactor>
    <text evidence="7">Binds 1 Ca(2+) ion per subunit.</text>
</comment>
<evidence type="ECO:0000256" key="3">
    <source>
        <dbReference type="ARBA" id="ARBA00022801"/>
    </source>
</evidence>
<keyword evidence="5 7" id="KW-0106">Calcium</keyword>
<dbReference type="Gene3D" id="3.40.50.200">
    <property type="entry name" value="Peptidase S8/S53 domain"/>
    <property type="match status" value="1"/>
</dbReference>
<feature type="binding site" evidence="7">
    <location>
        <position position="490"/>
    </location>
    <ligand>
        <name>Ca(2+)</name>
        <dbReference type="ChEBI" id="CHEBI:29108"/>
    </ligand>
</feature>
<comment type="caution">
    <text evidence="10">The sequence shown here is derived from an EMBL/GenBank/DDBJ whole genome shotgun (WGS) entry which is preliminary data.</text>
</comment>
<keyword evidence="2 7" id="KW-0479">Metal-binding</keyword>
<dbReference type="GO" id="GO:0008240">
    <property type="term" value="F:tripeptidyl-peptidase activity"/>
    <property type="evidence" value="ECO:0007669"/>
    <property type="project" value="TreeGrafter"/>
</dbReference>
<feature type="compositionally biased region" description="Low complexity" evidence="8">
    <location>
        <begin position="156"/>
        <end position="171"/>
    </location>
</feature>
<dbReference type="InterPro" id="IPR023828">
    <property type="entry name" value="Peptidase_S8_Ser-AS"/>
</dbReference>
<evidence type="ECO:0000313" key="10">
    <source>
        <dbReference type="EMBL" id="KGK55909.1"/>
    </source>
</evidence>
<dbReference type="Pfam" id="PF00082">
    <property type="entry name" value="Peptidase_S8"/>
    <property type="match status" value="1"/>
</dbReference>
<evidence type="ECO:0000256" key="7">
    <source>
        <dbReference type="PROSITE-ProRule" id="PRU01032"/>
    </source>
</evidence>
<dbReference type="InterPro" id="IPR036852">
    <property type="entry name" value="Peptidase_S8/S53_dom_sf"/>
</dbReference>
<organism evidence="10 11">
    <name type="scientific">Xanthomonas cannabis pv. phaseoli</name>
    <dbReference type="NCBI Taxonomy" id="1885902"/>
    <lineage>
        <taxon>Bacteria</taxon>
        <taxon>Pseudomonadati</taxon>
        <taxon>Pseudomonadota</taxon>
        <taxon>Gammaproteobacteria</taxon>
        <taxon>Lysobacterales</taxon>
        <taxon>Lysobacteraceae</taxon>
        <taxon>Xanthomonas</taxon>
    </lineage>
</organism>
<evidence type="ECO:0000256" key="2">
    <source>
        <dbReference type="ARBA" id="ARBA00022723"/>
    </source>
</evidence>
<feature type="binding site" evidence="7">
    <location>
        <position position="489"/>
    </location>
    <ligand>
        <name>Ca(2+)</name>
        <dbReference type="ChEBI" id="CHEBI:29108"/>
    </ligand>
</feature>
<dbReference type="SMART" id="SM00944">
    <property type="entry name" value="Pro-kuma_activ"/>
    <property type="match status" value="1"/>
</dbReference>
<dbReference type="PROSITE" id="PS00138">
    <property type="entry name" value="SUBTILASE_SER"/>
    <property type="match status" value="1"/>
</dbReference>
<evidence type="ECO:0000259" key="9">
    <source>
        <dbReference type="PROSITE" id="PS51695"/>
    </source>
</evidence>
<feature type="region of interest" description="Disordered" evidence="8">
    <location>
        <begin position="1"/>
        <end position="22"/>
    </location>
</feature>
<dbReference type="Pfam" id="PF09286">
    <property type="entry name" value="Pro-kuma_activ"/>
    <property type="match status" value="1"/>
</dbReference>
<dbReference type="SUPFAM" id="SSF52743">
    <property type="entry name" value="Subtilisin-like"/>
    <property type="match status" value="1"/>
</dbReference>
<dbReference type="InterPro" id="IPR000209">
    <property type="entry name" value="Peptidase_S8/S53_dom"/>
</dbReference>
<dbReference type="InterPro" id="IPR050819">
    <property type="entry name" value="Tripeptidyl-peptidase_I"/>
</dbReference>
<feature type="active site" description="Charge relay system" evidence="7">
    <location>
        <position position="260"/>
    </location>
</feature>
<dbReference type="PANTHER" id="PTHR14218">
    <property type="entry name" value="PROTEASE S8 TRIPEPTIDYL PEPTIDASE I CLN2"/>
    <property type="match status" value="1"/>
</dbReference>